<keyword evidence="4" id="KW-0812">Transmembrane</keyword>
<evidence type="ECO:0000256" key="7">
    <source>
        <dbReference type="ARBA" id="ARBA00023002"/>
    </source>
</evidence>
<dbReference type="CDD" id="cd20639">
    <property type="entry name" value="CYP734"/>
    <property type="match status" value="1"/>
</dbReference>
<keyword evidence="5 11" id="KW-0479">Metal-binding</keyword>
<keyword evidence="8 11" id="KW-0408">Iron</keyword>
<dbReference type="InterPro" id="IPR017972">
    <property type="entry name" value="Cyt_P450_CS"/>
</dbReference>
<keyword evidence="3 11" id="KW-0349">Heme</keyword>
<reference evidence="12 13" key="1">
    <citation type="submission" date="2024-03" db="EMBL/GenBank/DDBJ databases">
        <authorList>
            <person name="Gkanogiannis A."/>
            <person name="Becerra Lopez-Lavalle L."/>
        </authorList>
    </citation>
    <scope>NUCLEOTIDE SEQUENCE [LARGE SCALE GENOMIC DNA]</scope>
</reference>
<evidence type="ECO:0000256" key="10">
    <source>
        <dbReference type="ARBA" id="ARBA00023136"/>
    </source>
</evidence>
<dbReference type="InterPro" id="IPR002401">
    <property type="entry name" value="Cyt_P450_E_grp-I"/>
</dbReference>
<evidence type="ECO:0000256" key="8">
    <source>
        <dbReference type="ARBA" id="ARBA00023004"/>
    </source>
</evidence>
<dbReference type="InterPro" id="IPR050665">
    <property type="entry name" value="Cytochrome_P450_Monooxygen"/>
</dbReference>
<dbReference type="Proteomes" id="UP001642487">
    <property type="component" value="Chromosome 7"/>
</dbReference>
<keyword evidence="9 11" id="KW-0503">Monooxygenase</keyword>
<evidence type="ECO:0000256" key="1">
    <source>
        <dbReference type="ARBA" id="ARBA00004167"/>
    </source>
</evidence>
<sequence>MVGWIFCWFLLVVVLRAAVVLWWRPRRIEEHFFRQGIRGPPYRFFIGNVKELVGMMIKASSDLSFPNSSHNILPRVLPFYHHWKKIYGSKFLVWFGPTVRLAVSDPDLIREIFTSKSEFCEKNEPHPLVKQLEGDGLLSLKGQKWALHRKIISPSFHMDNLKLLIPVMAKSVVDMLEKWSALMTSADSGEMEIEVSEWFQTLTEDVITRTAFGSSYEDGKAIFRLQAQQMVLASQAFEKVFIPGYRFLPTRTNVNSWRLDREIRKSLMKLIDRRRENSIETSSKDLLGLMIRASKSSPSSTITVNDIVEECKGFFFAGKQTTSNLLTWTMILMAMHPQWQVQARDEVLRMCGARDIPSKDDVTKLKMLSMIINESLRLYPPTVATIRQAKVDVELGGYMIPRGTELLIPILAVHHDQTIWGNDVNEFNPGRFVEGVAKAANHRVGFIPFGLGARTCIGQNLAILQAKLALALILQRFSFRLGPSYQHSPAVQMLLYPRHGAPIIFQKLSTPLIHQDQHS</sequence>
<dbReference type="PANTHER" id="PTHR24282">
    <property type="entry name" value="CYTOCHROME P450 FAMILY MEMBER"/>
    <property type="match status" value="1"/>
</dbReference>
<keyword evidence="13" id="KW-1185">Reference proteome</keyword>
<dbReference type="EMBL" id="OZ021741">
    <property type="protein sequence ID" value="CAK9326602.1"/>
    <property type="molecule type" value="Genomic_DNA"/>
</dbReference>
<protein>
    <recommendedName>
        <fullName evidence="14">Cytochrome P450</fullName>
    </recommendedName>
</protein>
<evidence type="ECO:0008006" key="14">
    <source>
        <dbReference type="Google" id="ProtNLM"/>
    </source>
</evidence>
<keyword evidence="7 11" id="KW-0560">Oxidoreductase</keyword>
<evidence type="ECO:0000313" key="12">
    <source>
        <dbReference type="EMBL" id="CAK9326602.1"/>
    </source>
</evidence>
<evidence type="ECO:0000256" key="4">
    <source>
        <dbReference type="ARBA" id="ARBA00022692"/>
    </source>
</evidence>
<accession>A0ABP0Z7L3</accession>
<dbReference type="InterPro" id="IPR036396">
    <property type="entry name" value="Cyt_P450_sf"/>
</dbReference>
<evidence type="ECO:0000256" key="6">
    <source>
        <dbReference type="ARBA" id="ARBA00022989"/>
    </source>
</evidence>
<dbReference type="Pfam" id="PF00067">
    <property type="entry name" value="p450"/>
    <property type="match status" value="1"/>
</dbReference>
<evidence type="ECO:0000313" key="13">
    <source>
        <dbReference type="Proteomes" id="UP001642487"/>
    </source>
</evidence>
<comment type="subcellular location">
    <subcellularLocation>
        <location evidence="1">Membrane</location>
        <topology evidence="1">Single-pass membrane protein</topology>
    </subcellularLocation>
</comment>
<evidence type="ECO:0000256" key="5">
    <source>
        <dbReference type="ARBA" id="ARBA00022723"/>
    </source>
</evidence>
<dbReference type="Gene3D" id="1.10.630.10">
    <property type="entry name" value="Cytochrome P450"/>
    <property type="match status" value="1"/>
</dbReference>
<name>A0ABP0Z7L3_9ROSI</name>
<evidence type="ECO:0000256" key="11">
    <source>
        <dbReference type="RuleBase" id="RU000461"/>
    </source>
</evidence>
<dbReference type="SUPFAM" id="SSF48264">
    <property type="entry name" value="Cytochrome P450"/>
    <property type="match status" value="1"/>
</dbReference>
<gene>
    <name evidence="12" type="ORF">CITCOLO1_LOCUS18956</name>
</gene>
<evidence type="ECO:0000256" key="9">
    <source>
        <dbReference type="ARBA" id="ARBA00023033"/>
    </source>
</evidence>
<evidence type="ECO:0000256" key="2">
    <source>
        <dbReference type="ARBA" id="ARBA00010617"/>
    </source>
</evidence>
<keyword evidence="10" id="KW-0472">Membrane</keyword>
<dbReference type="PRINTS" id="PR00463">
    <property type="entry name" value="EP450I"/>
</dbReference>
<dbReference type="InterPro" id="IPR001128">
    <property type="entry name" value="Cyt_P450"/>
</dbReference>
<proteinExistence type="inferred from homology"/>
<organism evidence="12 13">
    <name type="scientific">Citrullus colocynthis</name>
    <name type="common">colocynth</name>
    <dbReference type="NCBI Taxonomy" id="252529"/>
    <lineage>
        <taxon>Eukaryota</taxon>
        <taxon>Viridiplantae</taxon>
        <taxon>Streptophyta</taxon>
        <taxon>Embryophyta</taxon>
        <taxon>Tracheophyta</taxon>
        <taxon>Spermatophyta</taxon>
        <taxon>Magnoliopsida</taxon>
        <taxon>eudicotyledons</taxon>
        <taxon>Gunneridae</taxon>
        <taxon>Pentapetalae</taxon>
        <taxon>rosids</taxon>
        <taxon>fabids</taxon>
        <taxon>Cucurbitales</taxon>
        <taxon>Cucurbitaceae</taxon>
        <taxon>Benincaseae</taxon>
        <taxon>Citrullus</taxon>
    </lineage>
</organism>
<keyword evidence="6" id="KW-1133">Transmembrane helix</keyword>
<dbReference type="PROSITE" id="PS00086">
    <property type="entry name" value="CYTOCHROME_P450"/>
    <property type="match status" value="1"/>
</dbReference>
<evidence type="ECO:0000256" key="3">
    <source>
        <dbReference type="ARBA" id="ARBA00022617"/>
    </source>
</evidence>
<comment type="similarity">
    <text evidence="2 11">Belongs to the cytochrome P450 family.</text>
</comment>
<dbReference type="PRINTS" id="PR00385">
    <property type="entry name" value="P450"/>
</dbReference>
<dbReference type="PANTHER" id="PTHR24282:SF224">
    <property type="entry name" value="CYTOCHROME P450 734A1"/>
    <property type="match status" value="1"/>
</dbReference>